<dbReference type="Pfam" id="PF03595">
    <property type="entry name" value="SLAC1"/>
    <property type="match status" value="1"/>
</dbReference>
<keyword evidence="5 9" id="KW-0812">Transmembrane</keyword>
<name>A0A0F2MIT8_SPOSC</name>
<feature type="transmembrane region" description="Helical" evidence="9">
    <location>
        <begin position="432"/>
        <end position="457"/>
    </location>
</feature>
<dbReference type="InterPro" id="IPR004695">
    <property type="entry name" value="SLAC1/Mae1/Ssu1/TehA"/>
</dbReference>
<evidence type="ECO:0000313" key="11">
    <source>
        <dbReference type="Proteomes" id="UP000033710"/>
    </source>
</evidence>
<dbReference type="EMBL" id="AXCR01000004">
    <property type="protein sequence ID" value="KJR88775.1"/>
    <property type="molecule type" value="Genomic_DNA"/>
</dbReference>
<sequence>MSALIPEFSTASPDGSGIFFHTLRQANASEENVDTSDHVNNTSCSAGTTADAAPTLRESDPEKDAESSPAVPVVSNISSHDTINASAENGSHPVSRSHSNAVAELPTANTPCAGAGDSDIRILPCGAVVATNERENRGWRKIVRNFTPSWFSVCMGTGVVAILLHNLPYNAHWVWYLSVAVFCLNILLFITFSLITITRYVVYPEIWNVMIKHPSQSLFLGCIPMAFSSAYALDASVCAVTHHLLTSTAIVTMMALVCTTWGNWAIYLIWAFWWVDVFGSCACSLIIPFVITSIHHHRNQLSHMTAALLLPVVPVIVAAASGSVIAEALPNRSHQLTTLVLSYIIWGLGETFSFFIMTVYFLRLQIHDLPPREVIVSVFLPIGPLGQGGFAIQQLGKLAMQVLPATGAFNGAIPDGTSPNALDATALYGPTVLYMIGILAGFFLWGAALGWLAFAIISIMTTKSFPFNMGWWGFVFPLGVFTSCTGVLAVELSSTFFKVITMIFSALVFCLWILVAVKTTIMVYRGNMFYAPCLRDLHPKEEQPGGKRTV</sequence>
<reference evidence="10 11" key="1">
    <citation type="journal article" date="2014" name="BMC Genomics">
        <title>Comparative genomics of the major fungal agents of human and animal Sporotrichosis: Sporothrix schenckii and Sporothrix brasiliensis.</title>
        <authorList>
            <person name="Teixeira M.M."/>
            <person name="de Almeida L.G."/>
            <person name="Kubitschek-Barreira P."/>
            <person name="Alves F.L."/>
            <person name="Kioshima E.S."/>
            <person name="Abadio A.K."/>
            <person name="Fernandes L."/>
            <person name="Derengowski L.S."/>
            <person name="Ferreira K.S."/>
            <person name="Souza R.C."/>
            <person name="Ruiz J.C."/>
            <person name="de Andrade N.C."/>
            <person name="Paes H.C."/>
            <person name="Nicola A.M."/>
            <person name="Albuquerque P."/>
            <person name="Gerber A.L."/>
            <person name="Martins V.P."/>
            <person name="Peconick L.D."/>
            <person name="Neto A.V."/>
            <person name="Chaucanez C.B."/>
            <person name="Silva P.A."/>
            <person name="Cunha O.L."/>
            <person name="de Oliveira F.F."/>
            <person name="dos Santos T.C."/>
            <person name="Barros A.L."/>
            <person name="Soares M.A."/>
            <person name="de Oliveira L.M."/>
            <person name="Marini M.M."/>
            <person name="Villalobos-Duno H."/>
            <person name="Cunha M.M."/>
            <person name="de Hoog S."/>
            <person name="da Silveira J.F."/>
            <person name="Henrissat B."/>
            <person name="Nino-Vega G.A."/>
            <person name="Cisalpino P.S."/>
            <person name="Mora-Montes H.M."/>
            <person name="Almeida S.R."/>
            <person name="Stajich J.E."/>
            <person name="Lopes-Bezerra L.M."/>
            <person name="Vasconcelos A.T."/>
            <person name="Felipe M.S."/>
        </authorList>
    </citation>
    <scope>NUCLEOTIDE SEQUENCE [LARGE SCALE GENOMIC DNA]</scope>
    <source>
        <strain evidence="10 11">1099-18</strain>
    </source>
</reference>
<feature type="transmembrane region" description="Helical" evidence="9">
    <location>
        <begin position="218"/>
        <end position="244"/>
    </location>
</feature>
<dbReference type="OrthoDB" id="1099at2759"/>
<dbReference type="GO" id="GO:0005886">
    <property type="term" value="C:plasma membrane"/>
    <property type="evidence" value="ECO:0007669"/>
    <property type="project" value="UniProtKB-SubCell"/>
</dbReference>
<dbReference type="GO" id="GO:0000319">
    <property type="term" value="F:sulfite transmembrane transporter activity"/>
    <property type="evidence" value="ECO:0007669"/>
    <property type="project" value="TreeGrafter"/>
</dbReference>
<protein>
    <submittedName>
        <fullName evidence="10">C4-dicarboxylate transporter/malic acid transport protein</fullName>
    </submittedName>
</protein>
<dbReference type="Gene3D" id="1.50.10.150">
    <property type="entry name" value="Voltage-dependent anion channel"/>
    <property type="match status" value="1"/>
</dbReference>
<evidence type="ECO:0000256" key="6">
    <source>
        <dbReference type="ARBA" id="ARBA00022989"/>
    </source>
</evidence>
<gene>
    <name evidence="10" type="ORF">SPSK_07354</name>
</gene>
<keyword evidence="7 9" id="KW-0472">Membrane</keyword>
<keyword evidence="4" id="KW-1003">Cell membrane</keyword>
<dbReference type="InterPro" id="IPR051629">
    <property type="entry name" value="Sulfite_efflux_TDT"/>
</dbReference>
<dbReference type="AlphaFoldDB" id="A0A0F2MIT8"/>
<dbReference type="GeneID" id="27669295"/>
<evidence type="ECO:0000313" key="10">
    <source>
        <dbReference type="EMBL" id="KJR88775.1"/>
    </source>
</evidence>
<dbReference type="RefSeq" id="XP_016591451.1">
    <property type="nucleotide sequence ID" value="XM_016734018.1"/>
</dbReference>
<dbReference type="PANTHER" id="PTHR31686:SF1">
    <property type="entry name" value="SULFITE EFFLUX PUMP SSU1"/>
    <property type="match status" value="1"/>
</dbReference>
<evidence type="ECO:0000256" key="3">
    <source>
        <dbReference type="ARBA" id="ARBA00022448"/>
    </source>
</evidence>
<feature type="transmembrane region" description="Helical" evidence="9">
    <location>
        <begin position="496"/>
        <end position="517"/>
    </location>
</feature>
<feature type="transmembrane region" description="Helical" evidence="9">
    <location>
        <begin position="173"/>
        <end position="197"/>
    </location>
</feature>
<evidence type="ECO:0000256" key="4">
    <source>
        <dbReference type="ARBA" id="ARBA00022475"/>
    </source>
</evidence>
<feature type="compositionally biased region" description="Basic and acidic residues" evidence="8">
    <location>
        <begin position="57"/>
        <end position="66"/>
    </location>
</feature>
<proteinExistence type="inferred from homology"/>
<evidence type="ECO:0000256" key="1">
    <source>
        <dbReference type="ARBA" id="ARBA00004651"/>
    </source>
</evidence>
<feature type="transmembrane region" description="Helical" evidence="9">
    <location>
        <begin position="469"/>
        <end position="490"/>
    </location>
</feature>
<dbReference type="VEuPathDB" id="FungiDB:SPSK_07354"/>
<reference evidence="10 11" key="2">
    <citation type="journal article" date="2015" name="Eukaryot. Cell">
        <title>Asexual propagation of a virulent clone complex in a human and feline outbreak of sporotrichosis.</title>
        <authorList>
            <person name="Teixeira Mde M."/>
            <person name="Rodrigues A.M."/>
            <person name="Tsui C.K."/>
            <person name="de Almeida L.G."/>
            <person name="Van Diepeningen A.D."/>
            <person name="van den Ende B.G."/>
            <person name="Fernandes G.F."/>
            <person name="Kano R."/>
            <person name="Hamelin R.C."/>
            <person name="Lopes-Bezerra L.M."/>
            <person name="Vasconcelos A.T."/>
            <person name="de Hoog S."/>
            <person name="de Camargo Z.P."/>
            <person name="Felipe M.S."/>
        </authorList>
    </citation>
    <scope>NUCLEOTIDE SEQUENCE [LARGE SCALE GENOMIC DNA]</scope>
    <source>
        <strain evidence="10 11">1099-18</strain>
    </source>
</reference>
<dbReference type="CDD" id="cd09318">
    <property type="entry name" value="TDT_SSU1"/>
    <property type="match status" value="1"/>
</dbReference>
<feature type="transmembrane region" description="Helical" evidence="9">
    <location>
        <begin position="306"/>
        <end position="326"/>
    </location>
</feature>
<evidence type="ECO:0000256" key="8">
    <source>
        <dbReference type="SAM" id="MobiDB-lite"/>
    </source>
</evidence>
<comment type="similarity">
    <text evidence="2">Belongs to the tellurite-resistance/dicarboxylate transporter (TDT) family.</text>
</comment>
<feature type="transmembrane region" description="Helical" evidence="9">
    <location>
        <begin position="149"/>
        <end position="167"/>
    </location>
</feature>
<feature type="compositionally biased region" description="Polar residues" evidence="8">
    <location>
        <begin position="38"/>
        <end position="48"/>
    </location>
</feature>
<keyword evidence="6 9" id="KW-1133">Transmembrane helix</keyword>
<feature type="region of interest" description="Disordered" evidence="8">
    <location>
        <begin position="30"/>
        <end position="74"/>
    </location>
</feature>
<evidence type="ECO:0000256" key="7">
    <source>
        <dbReference type="ARBA" id="ARBA00023136"/>
    </source>
</evidence>
<feature type="transmembrane region" description="Helical" evidence="9">
    <location>
        <begin position="264"/>
        <end position="294"/>
    </location>
</feature>
<evidence type="ECO:0000256" key="5">
    <source>
        <dbReference type="ARBA" id="ARBA00022692"/>
    </source>
</evidence>
<comment type="subcellular location">
    <subcellularLocation>
        <location evidence="1">Cell membrane</location>
        <topology evidence="1">Multi-pass membrane protein</topology>
    </subcellularLocation>
</comment>
<accession>A0A0F2MIT8</accession>
<dbReference type="PANTHER" id="PTHR31686">
    <property type="match status" value="1"/>
</dbReference>
<dbReference type="InterPro" id="IPR038665">
    <property type="entry name" value="Voltage-dep_anion_channel_sf"/>
</dbReference>
<keyword evidence="3" id="KW-0813">Transport</keyword>
<dbReference type="KEGG" id="ssck:SPSK_07354"/>
<organism evidence="10 11">
    <name type="scientific">Sporothrix schenckii 1099-18</name>
    <dbReference type="NCBI Taxonomy" id="1397361"/>
    <lineage>
        <taxon>Eukaryota</taxon>
        <taxon>Fungi</taxon>
        <taxon>Dikarya</taxon>
        <taxon>Ascomycota</taxon>
        <taxon>Pezizomycotina</taxon>
        <taxon>Sordariomycetes</taxon>
        <taxon>Sordariomycetidae</taxon>
        <taxon>Ophiostomatales</taxon>
        <taxon>Ophiostomataceae</taxon>
        <taxon>Sporothrix</taxon>
    </lineage>
</organism>
<feature type="transmembrane region" description="Helical" evidence="9">
    <location>
        <begin position="338"/>
        <end position="362"/>
    </location>
</feature>
<evidence type="ECO:0000256" key="9">
    <source>
        <dbReference type="SAM" id="Phobius"/>
    </source>
</evidence>
<evidence type="ECO:0000256" key="2">
    <source>
        <dbReference type="ARBA" id="ARBA00008566"/>
    </source>
</evidence>
<comment type="caution">
    <text evidence="10">The sequence shown here is derived from an EMBL/GenBank/DDBJ whole genome shotgun (WGS) entry which is preliminary data.</text>
</comment>
<dbReference type="Proteomes" id="UP000033710">
    <property type="component" value="Unassembled WGS sequence"/>
</dbReference>